<gene>
    <name evidence="1" type="ORF">QV03_01470</name>
</gene>
<dbReference type="Proteomes" id="UP000092643">
    <property type="component" value="Unassembled WGS sequence"/>
</dbReference>
<dbReference type="EMBL" id="JTJO01000006">
    <property type="protein sequence ID" value="OBX00895.1"/>
    <property type="molecule type" value="Genomic_DNA"/>
</dbReference>
<dbReference type="AlphaFoldDB" id="A0A1A7P4W4"/>
<dbReference type="RefSeq" id="WP_065231886.1">
    <property type="nucleotide sequence ID" value="NZ_JTJN01000001.1"/>
</dbReference>
<comment type="caution">
    <text evidence="1">The sequence shown here is derived from an EMBL/GenBank/DDBJ whole genome shotgun (WGS) entry which is preliminary data.</text>
</comment>
<evidence type="ECO:0000313" key="1">
    <source>
        <dbReference type="EMBL" id="OBX00895.1"/>
    </source>
</evidence>
<proteinExistence type="predicted"/>
<sequence length="427" mass="48992">MSKLNLEISKNEIELQVSILPGEIFRGEKGEQGERGETGERGMNGKSAYEIWLEAGHSGTIEDFLNFIRGEKGEKGENGEDALDFFSVLTPENLNVFYQQAREKNYRLDTSELDKLIKRHFLMYVIKQSGTPFPEYFITPGYNPQLTMLENDNPVETIRYSANYRIKLTGLSVDTAYQINQNPKILVSSSVTEITLAADNQQFNIGENEIRFYLENGAFFTKYRFFIEPIDCDVQNKERFAVINAATASEFMKQLKLLPSTKNEIYAPNLTEMERVKVVNYCAQEIDENINHYRIYECEDGEYIEDERLDVIYDKLDQGIKLSYTLYPTYGITIKPSPSDVGIDDKRAVELLTSYAQSNPQDQLLKRGWRVATLTYSDDFISEGSREYRDTYLEADSLIPSSEGVLWPHHQKTFEFTGKGGYPIEIG</sequence>
<reference evidence="1 2" key="1">
    <citation type="submission" date="2014-11" db="EMBL/GenBank/DDBJ databases">
        <title>Pan-genome of Gallibacterium spp.</title>
        <authorList>
            <person name="Kudirkiene E."/>
            <person name="Bojesen A.M."/>
        </authorList>
    </citation>
    <scope>NUCLEOTIDE SEQUENCE [LARGE SCALE GENOMIC DNA]</scope>
    <source>
        <strain evidence="1 2">F 279</strain>
    </source>
</reference>
<evidence type="ECO:0000313" key="2">
    <source>
        <dbReference type="Proteomes" id="UP000092643"/>
    </source>
</evidence>
<dbReference type="PATRIC" id="fig|750.21.peg.61"/>
<protein>
    <submittedName>
        <fullName evidence="1">Uncharacterized protein</fullName>
    </submittedName>
</protein>
<accession>A0A1A7P4W4</accession>
<name>A0A1A7P4W4_9PAST</name>
<organism evidence="1 2">
    <name type="scientific">Gallibacterium anatis</name>
    <dbReference type="NCBI Taxonomy" id="750"/>
    <lineage>
        <taxon>Bacteria</taxon>
        <taxon>Pseudomonadati</taxon>
        <taxon>Pseudomonadota</taxon>
        <taxon>Gammaproteobacteria</taxon>
        <taxon>Pasteurellales</taxon>
        <taxon>Pasteurellaceae</taxon>
        <taxon>Gallibacterium</taxon>
    </lineage>
</organism>